<keyword evidence="1" id="KW-0472">Membrane</keyword>
<keyword evidence="1" id="KW-1133">Transmembrane helix</keyword>
<sequence>MMSVLIIFVVIPGLFVWGMVKVANWYGPGYMARRRDEEIETAMRLGARDAAAADRIGQQIIDEQHGR</sequence>
<dbReference type="RefSeq" id="WP_127181379.1">
    <property type="nucleotide sequence ID" value="NZ_CP029078.1"/>
</dbReference>
<dbReference type="Proteomes" id="UP000501753">
    <property type="component" value="Chromosome"/>
</dbReference>
<name>A0A3S9ZLR9_STRGD</name>
<dbReference type="EMBL" id="CP029078">
    <property type="protein sequence ID" value="QCN84549.1"/>
    <property type="molecule type" value="Genomic_DNA"/>
</dbReference>
<evidence type="ECO:0000313" key="2">
    <source>
        <dbReference type="EMBL" id="AZS88609.1"/>
    </source>
</evidence>
<accession>A0A3S9ZLR9</accession>
<keyword evidence="5" id="KW-1185">Reference proteome</keyword>
<reference evidence="2 4" key="2">
    <citation type="submission" date="2018-12" db="EMBL/GenBank/DDBJ databases">
        <title>Streptomyces griseoviridis F1-27 complete genome.</title>
        <authorList>
            <person name="Mariita R.M."/>
            <person name="Sello J.K."/>
        </authorList>
    </citation>
    <scope>NUCLEOTIDE SEQUENCE [LARGE SCALE GENOMIC DNA]</scope>
    <source>
        <strain evidence="2 4">F1-27</strain>
    </source>
</reference>
<feature type="transmembrane region" description="Helical" evidence="1">
    <location>
        <begin position="6"/>
        <end position="26"/>
    </location>
</feature>
<evidence type="ECO:0000256" key="1">
    <source>
        <dbReference type="SAM" id="Phobius"/>
    </source>
</evidence>
<dbReference type="EMBL" id="CP034687">
    <property type="protein sequence ID" value="AZS88609.1"/>
    <property type="molecule type" value="Genomic_DNA"/>
</dbReference>
<organism evidence="2 4">
    <name type="scientific">Streptomyces griseoviridis</name>
    <dbReference type="NCBI Taxonomy" id="45398"/>
    <lineage>
        <taxon>Bacteria</taxon>
        <taxon>Bacillati</taxon>
        <taxon>Actinomycetota</taxon>
        <taxon>Actinomycetes</taxon>
        <taxon>Kitasatosporales</taxon>
        <taxon>Streptomycetaceae</taxon>
        <taxon>Streptomyces</taxon>
    </lineage>
</organism>
<dbReference type="KEGG" id="sgd:ELQ87_33495"/>
<evidence type="ECO:0000313" key="4">
    <source>
        <dbReference type="Proteomes" id="UP000271291"/>
    </source>
</evidence>
<dbReference type="AlphaFoldDB" id="A0A3S9ZLR9"/>
<keyword evidence="1" id="KW-0812">Transmembrane</keyword>
<reference evidence="3 5" key="1">
    <citation type="submission" date="2018-04" db="EMBL/GenBank/DDBJ databases">
        <title>Complete genome sequences of Streptomyces griseoviridis K61 and characterization of antagonistic properties of biological control agents.</title>
        <authorList>
            <person name="Mariita R.M."/>
            <person name="Sello J.K."/>
        </authorList>
    </citation>
    <scope>NUCLEOTIDE SEQUENCE [LARGE SCALE GENOMIC DNA]</scope>
    <source>
        <strain evidence="3 5">K61</strain>
    </source>
</reference>
<evidence type="ECO:0000313" key="5">
    <source>
        <dbReference type="Proteomes" id="UP000501753"/>
    </source>
</evidence>
<proteinExistence type="predicted"/>
<gene>
    <name evidence="3" type="ORF">DDJ31_05770</name>
    <name evidence="2" type="ORF">ELQ87_33495</name>
</gene>
<evidence type="ECO:0000313" key="3">
    <source>
        <dbReference type="EMBL" id="QCN84549.1"/>
    </source>
</evidence>
<dbReference type="Proteomes" id="UP000271291">
    <property type="component" value="Chromosome"/>
</dbReference>
<protein>
    <submittedName>
        <fullName evidence="2">Uncharacterized protein</fullName>
    </submittedName>
</protein>